<keyword evidence="5" id="KW-1185">Reference proteome</keyword>
<dbReference type="InterPro" id="IPR000560">
    <property type="entry name" value="His_Pase_clade-2"/>
</dbReference>
<dbReference type="PANTHER" id="PTHR11567">
    <property type="entry name" value="ACID PHOSPHATASE-RELATED"/>
    <property type="match status" value="1"/>
</dbReference>
<dbReference type="OrthoDB" id="258392at2759"/>
<keyword evidence="2" id="KW-1133">Transmembrane helix</keyword>
<evidence type="ECO:0000256" key="3">
    <source>
        <dbReference type="SAM" id="SignalP"/>
    </source>
</evidence>
<evidence type="ECO:0000313" key="4">
    <source>
        <dbReference type="EMBL" id="KAF2483165.1"/>
    </source>
</evidence>
<dbReference type="SUPFAM" id="SSF53254">
    <property type="entry name" value="Phosphoglycerate mutase-like"/>
    <property type="match status" value="1"/>
</dbReference>
<dbReference type="RefSeq" id="XP_033589735.1">
    <property type="nucleotide sequence ID" value="XM_033732035.1"/>
</dbReference>
<feature type="chain" id="PRO_5025436739" evidence="3">
    <location>
        <begin position="21"/>
        <end position="563"/>
    </location>
</feature>
<proteinExistence type="inferred from homology"/>
<keyword evidence="2" id="KW-0472">Membrane</keyword>
<gene>
    <name evidence="4" type="ORF">BDY17DRAFT_280054</name>
</gene>
<dbReference type="AlphaFoldDB" id="A0A6A6PTF3"/>
<dbReference type="Pfam" id="PF00328">
    <property type="entry name" value="His_Phos_2"/>
    <property type="match status" value="1"/>
</dbReference>
<dbReference type="Gene3D" id="3.40.50.1240">
    <property type="entry name" value="Phosphoglycerate mutase-like"/>
    <property type="match status" value="1"/>
</dbReference>
<feature type="transmembrane region" description="Helical" evidence="2">
    <location>
        <begin position="453"/>
        <end position="478"/>
    </location>
</feature>
<feature type="signal peptide" evidence="3">
    <location>
        <begin position="1"/>
        <end position="20"/>
    </location>
</feature>
<keyword evidence="3" id="KW-0732">Signal</keyword>
<dbReference type="CDD" id="cd07061">
    <property type="entry name" value="HP_HAP_like"/>
    <property type="match status" value="1"/>
</dbReference>
<dbReference type="Proteomes" id="UP000799767">
    <property type="component" value="Unassembled WGS sequence"/>
</dbReference>
<dbReference type="PANTHER" id="PTHR11567:SF142">
    <property type="entry name" value="PHOSPHOGLYCERATE MUTASE-LIKE PROTEIN"/>
    <property type="match status" value="1"/>
</dbReference>
<dbReference type="EMBL" id="MU001635">
    <property type="protein sequence ID" value="KAF2483165.1"/>
    <property type="molecule type" value="Genomic_DNA"/>
</dbReference>
<organism evidence="4 5">
    <name type="scientific">Neohortaea acidophila</name>
    <dbReference type="NCBI Taxonomy" id="245834"/>
    <lineage>
        <taxon>Eukaryota</taxon>
        <taxon>Fungi</taxon>
        <taxon>Dikarya</taxon>
        <taxon>Ascomycota</taxon>
        <taxon>Pezizomycotina</taxon>
        <taxon>Dothideomycetes</taxon>
        <taxon>Dothideomycetidae</taxon>
        <taxon>Mycosphaerellales</taxon>
        <taxon>Teratosphaeriaceae</taxon>
        <taxon>Neohortaea</taxon>
    </lineage>
</organism>
<evidence type="ECO:0000256" key="2">
    <source>
        <dbReference type="SAM" id="Phobius"/>
    </source>
</evidence>
<dbReference type="InterPro" id="IPR029033">
    <property type="entry name" value="His_PPase_superfam"/>
</dbReference>
<evidence type="ECO:0000313" key="5">
    <source>
        <dbReference type="Proteomes" id="UP000799767"/>
    </source>
</evidence>
<evidence type="ECO:0000256" key="1">
    <source>
        <dbReference type="ARBA" id="ARBA00005375"/>
    </source>
</evidence>
<comment type="similarity">
    <text evidence="1">Belongs to the histidine acid phosphatase family.</text>
</comment>
<keyword evidence="2" id="KW-0812">Transmembrane</keyword>
<accession>A0A6A6PTF3</accession>
<name>A0A6A6PTF3_9PEZI</name>
<sequence>MAPLTALAAVLCLSIPHVSAQLNNSFYTVWSSVVFTRTGERTPAVFNPNPTVLTALGAQQAYAAGSYLRSRYLGQYTGNGVGTAPIFGLNPDSVNIEQVYVGSPDYQYTAATAQAFLQGFYPPSNTSTTLSNGTQVEGPLGGYQYPLIQTYSFNDPESVFLNAQINCPAFDYVIETYEGSQALTDLADSTASIYQAVGEALLQGIVPSNVWSAYEAWPIWDYLNYQNNYDVNVSAVLSSKAFSDPATGTPYLDLLGWYASELINGWYGNLNAINNVTDQDFSAAIGSVSTIAGNFLASQILGQLQAAVQTQGQSYKLNLLFGDFQPLMSLFALTSLNTWDSNFLGIPEFASTAVFELFSYTDGTGDAAFPSDLNDLFVMFYFQNGTTGQYQAYPLFQLGPDSTSLSWPDFENEFYSIIPGTPADWCTECGASSPFCPSSTPSSSTSSQKISPAIAGVIGALVALVFAALLFAAFMLFAGVRLHRTHGRPNDAGGYKGSRKLASDTDLVIPKGGAVVSAEETPGSPPRGGHERVGSWELKQKSEVVDEVHDLAWQRPVVPVERV</sequence>
<protein>
    <submittedName>
        <fullName evidence="4">Histidine phosphatase superfamily</fullName>
    </submittedName>
</protein>
<dbReference type="InterPro" id="IPR050645">
    <property type="entry name" value="Histidine_acid_phosphatase"/>
</dbReference>
<dbReference type="GO" id="GO:0016791">
    <property type="term" value="F:phosphatase activity"/>
    <property type="evidence" value="ECO:0007669"/>
    <property type="project" value="TreeGrafter"/>
</dbReference>
<reference evidence="4" key="1">
    <citation type="journal article" date="2020" name="Stud. Mycol.">
        <title>101 Dothideomycetes genomes: a test case for predicting lifestyles and emergence of pathogens.</title>
        <authorList>
            <person name="Haridas S."/>
            <person name="Albert R."/>
            <person name="Binder M."/>
            <person name="Bloem J."/>
            <person name="Labutti K."/>
            <person name="Salamov A."/>
            <person name="Andreopoulos B."/>
            <person name="Baker S."/>
            <person name="Barry K."/>
            <person name="Bills G."/>
            <person name="Bluhm B."/>
            <person name="Cannon C."/>
            <person name="Castanera R."/>
            <person name="Culley D."/>
            <person name="Daum C."/>
            <person name="Ezra D."/>
            <person name="Gonzalez J."/>
            <person name="Henrissat B."/>
            <person name="Kuo A."/>
            <person name="Liang C."/>
            <person name="Lipzen A."/>
            <person name="Lutzoni F."/>
            <person name="Magnuson J."/>
            <person name="Mondo S."/>
            <person name="Nolan M."/>
            <person name="Ohm R."/>
            <person name="Pangilinan J."/>
            <person name="Park H.-J."/>
            <person name="Ramirez L."/>
            <person name="Alfaro M."/>
            <person name="Sun H."/>
            <person name="Tritt A."/>
            <person name="Yoshinaga Y."/>
            <person name="Zwiers L.-H."/>
            <person name="Turgeon B."/>
            <person name="Goodwin S."/>
            <person name="Spatafora J."/>
            <person name="Crous P."/>
            <person name="Grigoriev I."/>
        </authorList>
    </citation>
    <scope>NUCLEOTIDE SEQUENCE</scope>
    <source>
        <strain evidence="4">CBS 113389</strain>
    </source>
</reference>
<dbReference type="GeneID" id="54473037"/>